<evidence type="ECO:0000313" key="5">
    <source>
        <dbReference type="EMBL" id="VYT65890.1"/>
    </source>
</evidence>
<dbReference type="AlphaFoldDB" id="A0A6N2YJW5"/>
<dbReference type="CDD" id="cd09877">
    <property type="entry name" value="PIN_YacL-like"/>
    <property type="match status" value="1"/>
</dbReference>
<protein>
    <submittedName>
        <fullName evidence="5">Putative PIN and TRAM-domain containing protein</fullName>
        <ecNumber evidence="5">3.1.-.-</ecNumber>
    </submittedName>
</protein>
<keyword evidence="4" id="KW-0460">Magnesium</keyword>
<keyword evidence="3 5" id="KW-0378">Hydrolase</keyword>
<name>A0A6N2YJW5_9FIRM</name>
<proteinExistence type="predicted"/>
<evidence type="ECO:0000256" key="3">
    <source>
        <dbReference type="ARBA" id="ARBA00022801"/>
    </source>
</evidence>
<gene>
    <name evidence="5" type="ORF">VDLFYP95_00393</name>
</gene>
<evidence type="ECO:0000256" key="1">
    <source>
        <dbReference type="ARBA" id="ARBA00001946"/>
    </source>
</evidence>
<dbReference type="RefSeq" id="WP_119206444.1">
    <property type="nucleotide sequence ID" value="NZ_CACRUF010000007.1"/>
</dbReference>
<dbReference type="PROSITE" id="PS50926">
    <property type="entry name" value="TRAM"/>
    <property type="match status" value="1"/>
</dbReference>
<dbReference type="InterPro" id="IPR029060">
    <property type="entry name" value="PIN-like_dom_sf"/>
</dbReference>
<dbReference type="EC" id="3.1.-.-" evidence="5"/>
<dbReference type="Pfam" id="PF01938">
    <property type="entry name" value="TRAM"/>
    <property type="match status" value="1"/>
</dbReference>
<dbReference type="InterPro" id="IPR002716">
    <property type="entry name" value="PIN_dom"/>
</dbReference>
<evidence type="ECO:0000256" key="2">
    <source>
        <dbReference type="ARBA" id="ARBA00022722"/>
    </source>
</evidence>
<sequence length="383" mass="42354">MIYRILRYVIAILVGTAAYVGMDSLAPIIDPYLVSQFESFGDMSLTIARISVLIFGTLLGVIIGYLISSFILKQGLVIAKRLERILTHIPNQELIAGTIGLLFGLIIANLIGVAFHQVPIIGPYIPIILSAIFGYSGLKLMARKGPEIYYNYVQQWGGEGTKKTSRFKMFSTHKSDKTTSTPKLLDTSVIIDGRIKELCNTGFIEGPLMVPLFVLNELQIISDSADATKRNRGRRGLDILKEMQDANKVAIEVVEDDYDDLTEVDSKLMRLALDKQWKLMTNDFNLNKVARVQGIEVLNLNELANVLKPALIAGEWIRVQIMKEGKEVHQGVAYLDDGTMIVVEDGKPYVGQTVEVMVTSILQTSAGRMIFARVDGGQNGQGN</sequence>
<keyword evidence="2" id="KW-0540">Nuclease</keyword>
<dbReference type="PANTHER" id="PTHR11603">
    <property type="entry name" value="AAA FAMILY ATPASE"/>
    <property type="match status" value="1"/>
</dbReference>
<dbReference type="InterPro" id="IPR002792">
    <property type="entry name" value="TRAM_dom"/>
</dbReference>
<dbReference type="InterPro" id="IPR052041">
    <property type="entry name" value="Nucleic_acid_metab_PIN/TRAM"/>
</dbReference>
<accession>A0A6N2YJW5</accession>
<dbReference type="SUPFAM" id="SSF88723">
    <property type="entry name" value="PIN domain-like"/>
    <property type="match status" value="1"/>
</dbReference>
<dbReference type="PANTHER" id="PTHR11603:SF147">
    <property type="entry name" value="MEMBRANE PROTEIN"/>
    <property type="match status" value="1"/>
</dbReference>
<organism evidence="5">
    <name type="scientific">Veillonella dispar</name>
    <dbReference type="NCBI Taxonomy" id="39778"/>
    <lineage>
        <taxon>Bacteria</taxon>
        <taxon>Bacillati</taxon>
        <taxon>Bacillota</taxon>
        <taxon>Negativicutes</taxon>
        <taxon>Veillonellales</taxon>
        <taxon>Veillonellaceae</taxon>
        <taxon>Veillonella</taxon>
    </lineage>
</organism>
<dbReference type="Gene3D" id="3.40.50.1010">
    <property type="entry name" value="5'-nuclease"/>
    <property type="match status" value="1"/>
</dbReference>
<dbReference type="EMBL" id="CACRUF010000007">
    <property type="protein sequence ID" value="VYT65890.1"/>
    <property type="molecule type" value="Genomic_DNA"/>
</dbReference>
<evidence type="ECO:0000256" key="4">
    <source>
        <dbReference type="ARBA" id="ARBA00022842"/>
    </source>
</evidence>
<dbReference type="GO" id="GO:0004518">
    <property type="term" value="F:nuclease activity"/>
    <property type="evidence" value="ECO:0007669"/>
    <property type="project" value="UniProtKB-KW"/>
</dbReference>
<comment type="cofactor">
    <cofactor evidence="1">
        <name>Mg(2+)</name>
        <dbReference type="ChEBI" id="CHEBI:18420"/>
    </cofactor>
</comment>
<dbReference type="SMART" id="SM00670">
    <property type="entry name" value="PINc"/>
    <property type="match status" value="1"/>
</dbReference>
<dbReference type="GO" id="GO:0016787">
    <property type="term" value="F:hydrolase activity"/>
    <property type="evidence" value="ECO:0007669"/>
    <property type="project" value="UniProtKB-KW"/>
</dbReference>
<reference evidence="5" key="1">
    <citation type="submission" date="2019-11" db="EMBL/GenBank/DDBJ databases">
        <authorList>
            <person name="Feng L."/>
        </authorList>
    </citation>
    <scope>NUCLEOTIDE SEQUENCE</scope>
    <source>
        <strain evidence="5">VdisparLFYP95</strain>
    </source>
</reference>